<comment type="caution">
    <text evidence="1">The sequence shown here is derived from an EMBL/GenBank/DDBJ whole genome shotgun (WGS) entry which is preliminary data.</text>
</comment>
<proteinExistence type="predicted"/>
<evidence type="ECO:0000313" key="2">
    <source>
        <dbReference type="Proteomes" id="UP001630127"/>
    </source>
</evidence>
<dbReference type="AlphaFoldDB" id="A0ABD3APC7"/>
<dbReference type="InterPro" id="IPR011990">
    <property type="entry name" value="TPR-like_helical_dom_sf"/>
</dbReference>
<protein>
    <recommendedName>
        <fullName evidence="3">Receptor ligand binding region domain-containing protein</fullName>
    </recommendedName>
</protein>
<dbReference type="Proteomes" id="UP001630127">
    <property type="component" value="Unassembled WGS sequence"/>
</dbReference>
<gene>
    <name evidence="1" type="ORF">ACH5RR_006566</name>
</gene>
<sequence length="99" mass="11009">MFLLLGCRKPDFNSYNAMTFGFSCNNDIQSALRLLKELLVLGEKLNSRTMVGFIPVSSPFDHLDLARTIHGFCVKSNMVFGSSVSTALVTVYTQLIELN</sequence>
<name>A0ABD3APC7_9GENT</name>
<evidence type="ECO:0008006" key="3">
    <source>
        <dbReference type="Google" id="ProtNLM"/>
    </source>
</evidence>
<evidence type="ECO:0000313" key="1">
    <source>
        <dbReference type="EMBL" id="KAL3533045.1"/>
    </source>
</evidence>
<accession>A0ABD3APC7</accession>
<dbReference type="Gene3D" id="1.25.40.10">
    <property type="entry name" value="Tetratricopeptide repeat domain"/>
    <property type="match status" value="1"/>
</dbReference>
<organism evidence="1 2">
    <name type="scientific">Cinchona calisaya</name>
    <dbReference type="NCBI Taxonomy" id="153742"/>
    <lineage>
        <taxon>Eukaryota</taxon>
        <taxon>Viridiplantae</taxon>
        <taxon>Streptophyta</taxon>
        <taxon>Embryophyta</taxon>
        <taxon>Tracheophyta</taxon>
        <taxon>Spermatophyta</taxon>
        <taxon>Magnoliopsida</taxon>
        <taxon>eudicotyledons</taxon>
        <taxon>Gunneridae</taxon>
        <taxon>Pentapetalae</taxon>
        <taxon>asterids</taxon>
        <taxon>lamiids</taxon>
        <taxon>Gentianales</taxon>
        <taxon>Rubiaceae</taxon>
        <taxon>Cinchonoideae</taxon>
        <taxon>Cinchoneae</taxon>
        <taxon>Cinchona</taxon>
    </lineage>
</organism>
<reference evidence="1 2" key="1">
    <citation type="submission" date="2024-11" db="EMBL/GenBank/DDBJ databases">
        <title>A near-complete genome assembly of Cinchona calisaya.</title>
        <authorList>
            <person name="Lian D.C."/>
            <person name="Zhao X.W."/>
            <person name="Wei L."/>
        </authorList>
    </citation>
    <scope>NUCLEOTIDE SEQUENCE [LARGE SCALE GENOMIC DNA]</scope>
    <source>
        <tissue evidence="1">Nenye</tissue>
    </source>
</reference>
<dbReference type="EMBL" id="JBJUIK010000003">
    <property type="protein sequence ID" value="KAL3533045.1"/>
    <property type="molecule type" value="Genomic_DNA"/>
</dbReference>
<keyword evidence="2" id="KW-1185">Reference proteome</keyword>